<reference evidence="2" key="2">
    <citation type="submission" date="2015-03" db="UniProtKB">
        <authorList>
            <consortium name="EnsemblPlants"/>
        </authorList>
    </citation>
    <scope>IDENTIFICATION</scope>
</reference>
<accession>A0A0D3BGS4</accession>
<reference evidence="2 3" key="1">
    <citation type="journal article" date="2014" name="Genome Biol.">
        <title>Transcriptome and methylome profiling reveals relics of genome dominance in the mesopolyploid Brassica oleracea.</title>
        <authorList>
            <person name="Parkin I.A."/>
            <person name="Koh C."/>
            <person name="Tang H."/>
            <person name="Robinson S.J."/>
            <person name="Kagale S."/>
            <person name="Clarke W.E."/>
            <person name="Town C.D."/>
            <person name="Nixon J."/>
            <person name="Krishnakumar V."/>
            <person name="Bidwell S.L."/>
            <person name="Denoeud F."/>
            <person name="Belcram H."/>
            <person name="Links M.G."/>
            <person name="Just J."/>
            <person name="Clarke C."/>
            <person name="Bender T."/>
            <person name="Huebert T."/>
            <person name="Mason A.S."/>
            <person name="Pires J.C."/>
            <person name="Barker G."/>
            <person name="Moore J."/>
            <person name="Walley P.G."/>
            <person name="Manoli S."/>
            <person name="Batley J."/>
            <person name="Edwards D."/>
            <person name="Nelson M.N."/>
            <person name="Wang X."/>
            <person name="Paterson A.H."/>
            <person name="King G."/>
            <person name="Bancroft I."/>
            <person name="Chalhoub B."/>
            <person name="Sharpe A.G."/>
        </authorList>
    </citation>
    <scope>NUCLEOTIDE SEQUENCE</scope>
    <source>
        <strain evidence="2 3">cv. TO1000</strain>
    </source>
</reference>
<feature type="compositionally biased region" description="Basic and acidic residues" evidence="1">
    <location>
        <begin position="151"/>
        <end position="162"/>
    </location>
</feature>
<feature type="region of interest" description="Disordered" evidence="1">
    <location>
        <begin position="135"/>
        <end position="162"/>
    </location>
</feature>
<dbReference type="Gramene" id="Bo3g121990.1">
    <property type="protein sequence ID" value="Bo3g121990.1"/>
    <property type="gene ID" value="Bo3g121990"/>
</dbReference>
<dbReference type="HOGENOM" id="CLU_1637749_0_0_1"/>
<evidence type="ECO:0000313" key="3">
    <source>
        <dbReference type="Proteomes" id="UP000032141"/>
    </source>
</evidence>
<dbReference type="Proteomes" id="UP000032141">
    <property type="component" value="Chromosome C3"/>
</dbReference>
<feature type="compositionally biased region" description="Basic residues" evidence="1">
    <location>
        <begin position="139"/>
        <end position="149"/>
    </location>
</feature>
<name>A0A0D3BGS4_BRAOL</name>
<organism evidence="2 3">
    <name type="scientific">Brassica oleracea var. oleracea</name>
    <dbReference type="NCBI Taxonomy" id="109376"/>
    <lineage>
        <taxon>Eukaryota</taxon>
        <taxon>Viridiplantae</taxon>
        <taxon>Streptophyta</taxon>
        <taxon>Embryophyta</taxon>
        <taxon>Tracheophyta</taxon>
        <taxon>Spermatophyta</taxon>
        <taxon>Magnoliopsida</taxon>
        <taxon>eudicotyledons</taxon>
        <taxon>Gunneridae</taxon>
        <taxon>Pentapetalae</taxon>
        <taxon>rosids</taxon>
        <taxon>malvids</taxon>
        <taxon>Brassicales</taxon>
        <taxon>Brassicaceae</taxon>
        <taxon>Brassiceae</taxon>
        <taxon>Brassica</taxon>
    </lineage>
</organism>
<evidence type="ECO:0000313" key="2">
    <source>
        <dbReference type="EnsemblPlants" id="Bo3g121990.1"/>
    </source>
</evidence>
<dbReference type="EnsemblPlants" id="Bo3g121990.1">
    <property type="protein sequence ID" value="Bo3g121990.1"/>
    <property type="gene ID" value="Bo3g121990"/>
</dbReference>
<sequence length="162" mass="18718">MWQWRREEVSCEILPRNRIIRRYKNDVYGNGKGCNLGENLTRDEPEKGSRQSKGAILISDEIIFYEHETLKLDKPHDNALIIELEIGGNRNLEWKPPWSSGLSKGSLMLLHQEVWVSNPSKGELCRFMEKKHTGDLRHGARSTVRHGSHKMAQDDAVRRESS</sequence>
<proteinExistence type="predicted"/>
<keyword evidence="3" id="KW-1185">Reference proteome</keyword>
<protein>
    <submittedName>
        <fullName evidence="2">Uncharacterized protein</fullName>
    </submittedName>
</protein>
<evidence type="ECO:0000256" key="1">
    <source>
        <dbReference type="SAM" id="MobiDB-lite"/>
    </source>
</evidence>
<dbReference type="AlphaFoldDB" id="A0A0D3BGS4"/>